<organism evidence="2 3">
    <name type="scientific">Salvia divinorum</name>
    <name type="common">Maria pastora</name>
    <name type="synonym">Diviner's sage</name>
    <dbReference type="NCBI Taxonomy" id="28513"/>
    <lineage>
        <taxon>Eukaryota</taxon>
        <taxon>Viridiplantae</taxon>
        <taxon>Streptophyta</taxon>
        <taxon>Embryophyta</taxon>
        <taxon>Tracheophyta</taxon>
        <taxon>Spermatophyta</taxon>
        <taxon>Magnoliopsida</taxon>
        <taxon>eudicotyledons</taxon>
        <taxon>Gunneridae</taxon>
        <taxon>Pentapetalae</taxon>
        <taxon>asterids</taxon>
        <taxon>lamiids</taxon>
        <taxon>Lamiales</taxon>
        <taxon>Lamiaceae</taxon>
        <taxon>Nepetoideae</taxon>
        <taxon>Mentheae</taxon>
        <taxon>Salviinae</taxon>
        <taxon>Salvia</taxon>
        <taxon>Salvia subgen. Calosphace</taxon>
    </lineage>
</organism>
<evidence type="ECO:0000256" key="1">
    <source>
        <dbReference type="SAM" id="MobiDB-lite"/>
    </source>
</evidence>
<dbReference type="PANTHER" id="PTHR34569">
    <property type="entry name" value="EXPRESSED PROTEIN"/>
    <property type="match status" value="1"/>
</dbReference>
<evidence type="ECO:0000313" key="3">
    <source>
        <dbReference type="Proteomes" id="UP001567538"/>
    </source>
</evidence>
<evidence type="ECO:0000313" key="2">
    <source>
        <dbReference type="EMBL" id="KAL1566115.1"/>
    </source>
</evidence>
<dbReference type="EMBL" id="JBEAFC010000002">
    <property type="protein sequence ID" value="KAL1566115.1"/>
    <property type="molecule type" value="Genomic_DNA"/>
</dbReference>
<reference evidence="2 3" key="1">
    <citation type="submission" date="2024-06" db="EMBL/GenBank/DDBJ databases">
        <title>A chromosome level genome sequence of Diviner's sage (Salvia divinorum).</title>
        <authorList>
            <person name="Ford S.A."/>
            <person name="Ro D.-K."/>
            <person name="Ness R.W."/>
            <person name="Phillips M.A."/>
        </authorList>
    </citation>
    <scope>NUCLEOTIDE SEQUENCE [LARGE SCALE GENOMIC DNA]</scope>
    <source>
        <strain evidence="2">SAF-2024a</strain>
        <tissue evidence="2">Leaf</tissue>
    </source>
</reference>
<sequence>MAAPPQPLLRRRSSVPSSIAVAPLKLNLLLHHHNSSSSSATASSSSSSDDLELLPIKPNPQSYTSLKDLLPTAAVNSPRPSSAHGGSDIGIRNRLVKQAAWAYLQPMSASPRSAGVGFLRRVCPRLAALFDLLRRGAARAIDWTLRLAWIRSSR</sequence>
<keyword evidence="3" id="KW-1185">Reference proteome</keyword>
<comment type="caution">
    <text evidence="2">The sequence shown here is derived from an EMBL/GenBank/DDBJ whole genome shotgun (WGS) entry which is preliminary data.</text>
</comment>
<gene>
    <name evidence="2" type="ORF">AAHA92_01758</name>
</gene>
<proteinExistence type="predicted"/>
<dbReference type="Proteomes" id="UP001567538">
    <property type="component" value="Unassembled WGS sequence"/>
</dbReference>
<feature type="region of interest" description="Disordered" evidence="1">
    <location>
        <begin position="35"/>
        <end position="59"/>
    </location>
</feature>
<protein>
    <submittedName>
        <fullName evidence="2">Uncharacterized protein</fullName>
    </submittedName>
</protein>
<name>A0ABD1IBL2_SALDI</name>
<accession>A0ABD1IBL2</accession>
<dbReference type="PANTHER" id="PTHR34569:SF12">
    <property type="entry name" value="TRANSMEMBRANE PROTEIN"/>
    <property type="match status" value="1"/>
</dbReference>
<dbReference type="AlphaFoldDB" id="A0ABD1IBL2"/>
<feature type="compositionally biased region" description="Low complexity" evidence="1">
    <location>
        <begin position="35"/>
        <end position="48"/>
    </location>
</feature>